<evidence type="ECO:0000256" key="1">
    <source>
        <dbReference type="SAM" id="MobiDB-lite"/>
    </source>
</evidence>
<evidence type="ECO:0000313" key="2">
    <source>
        <dbReference type="EMBL" id="CAB4127128.1"/>
    </source>
</evidence>
<sequence>MSEILPGQREGGPRSWRNLNPGNIRPIKPPDHWQGQSNIDTNPGGPFVIFAREEDGWRAVCKVLLRYQQGYNLRSVRDMLYRYAPPMENPTDAYVTRVCATLGVQPTDPVDVRRWPVMRQMLLAIAAVEGGPKCPAWPEAGMIKGMRAAGLEPG</sequence>
<organism evidence="2">
    <name type="scientific">uncultured Caudovirales phage</name>
    <dbReference type="NCBI Taxonomy" id="2100421"/>
    <lineage>
        <taxon>Viruses</taxon>
        <taxon>Duplodnaviria</taxon>
        <taxon>Heunggongvirae</taxon>
        <taxon>Uroviricota</taxon>
        <taxon>Caudoviricetes</taxon>
        <taxon>Peduoviridae</taxon>
        <taxon>Maltschvirus</taxon>
        <taxon>Maltschvirus maltsch</taxon>
    </lineage>
</organism>
<protein>
    <submittedName>
        <fullName evidence="2">Virion protein</fullName>
    </submittedName>
</protein>
<reference evidence="2" key="1">
    <citation type="submission" date="2020-04" db="EMBL/GenBank/DDBJ databases">
        <authorList>
            <person name="Chiriac C."/>
            <person name="Salcher M."/>
            <person name="Ghai R."/>
            <person name="Kavagutti S V."/>
        </authorList>
    </citation>
    <scope>NUCLEOTIDE SEQUENCE</scope>
</reference>
<gene>
    <name evidence="2" type="ORF">UFOVP78_51</name>
</gene>
<proteinExistence type="predicted"/>
<name>A0A6J5KXC2_9CAUD</name>
<dbReference type="EMBL" id="LR796203">
    <property type="protein sequence ID" value="CAB4127128.1"/>
    <property type="molecule type" value="Genomic_DNA"/>
</dbReference>
<feature type="region of interest" description="Disordered" evidence="1">
    <location>
        <begin position="1"/>
        <end position="22"/>
    </location>
</feature>
<accession>A0A6J5KXC2</accession>